<protein>
    <submittedName>
        <fullName evidence="2">HFR095Cp</fullName>
    </submittedName>
</protein>
<dbReference type="Proteomes" id="UP000243052">
    <property type="component" value="Chromosome vi"/>
</dbReference>
<sequence length="177" mass="20308">MPEERLPTYEEVLREKGEQDQRRHNTVVNAPHRPPNRPPFPQQSAPDGRRLPWEYPRGYFCYKCANTGYKLRNGHECRACWRRFYGNQFEIERPLMDFTVPFSLGSLLGNSILYSISPMQMTCLPHGPAMQPESHMLPPGESQSSGYRCGECGGTGQIRFLFDKNICPVCHGVGRIF</sequence>
<dbReference type="STRING" id="45286.A0A0X8HV46"/>
<dbReference type="OrthoDB" id="2405700at2759"/>
<dbReference type="GO" id="GO:0005737">
    <property type="term" value="C:cytoplasm"/>
    <property type="evidence" value="ECO:0007669"/>
    <property type="project" value="TreeGrafter"/>
</dbReference>
<dbReference type="PANTHER" id="PTHR28031:SF1">
    <property type="entry name" value="PROLINE-RICH PROTEIN HUA1"/>
    <property type="match status" value="1"/>
</dbReference>
<gene>
    <name evidence="2" type="ORF">AW171_hschr63949</name>
</gene>
<dbReference type="GeneID" id="28725274"/>
<organism evidence="2 3">
    <name type="scientific">Eremothecium sinecaudum</name>
    <dbReference type="NCBI Taxonomy" id="45286"/>
    <lineage>
        <taxon>Eukaryota</taxon>
        <taxon>Fungi</taxon>
        <taxon>Dikarya</taxon>
        <taxon>Ascomycota</taxon>
        <taxon>Saccharomycotina</taxon>
        <taxon>Saccharomycetes</taxon>
        <taxon>Saccharomycetales</taxon>
        <taxon>Saccharomycetaceae</taxon>
        <taxon>Eremothecium</taxon>
    </lineage>
</organism>
<dbReference type="PANTHER" id="PTHR28031">
    <property type="entry name" value="PROLINE-RICH PROTEIN HUA1"/>
    <property type="match status" value="1"/>
</dbReference>
<dbReference type="AlphaFoldDB" id="A0A0X8HV46"/>
<dbReference type="EMBL" id="CP014246">
    <property type="protein sequence ID" value="AMD21950.1"/>
    <property type="molecule type" value="Genomic_DNA"/>
</dbReference>
<keyword evidence="3" id="KW-1185">Reference proteome</keyword>
<dbReference type="InterPro" id="IPR038910">
    <property type="entry name" value="Hua1-like"/>
</dbReference>
<proteinExistence type="predicted"/>
<evidence type="ECO:0000256" key="1">
    <source>
        <dbReference type="SAM" id="MobiDB-lite"/>
    </source>
</evidence>
<evidence type="ECO:0000313" key="2">
    <source>
        <dbReference type="EMBL" id="AMD21950.1"/>
    </source>
</evidence>
<reference evidence="2 3" key="1">
    <citation type="submission" date="2016-01" db="EMBL/GenBank/DDBJ databases">
        <title>Genome sequence of the yeast Holleya sinecauda.</title>
        <authorList>
            <person name="Dietrich F.S."/>
        </authorList>
    </citation>
    <scope>NUCLEOTIDE SEQUENCE [LARGE SCALE GENOMIC DNA]</scope>
    <source>
        <strain evidence="2 3">ATCC 58844</strain>
    </source>
</reference>
<feature type="region of interest" description="Disordered" evidence="1">
    <location>
        <begin position="13"/>
        <end position="48"/>
    </location>
</feature>
<feature type="compositionally biased region" description="Pro residues" evidence="1">
    <location>
        <begin position="32"/>
        <end position="41"/>
    </location>
</feature>
<dbReference type="Gene3D" id="6.20.20.10">
    <property type="match status" value="1"/>
</dbReference>
<accession>A0A0X8HV46</accession>
<dbReference type="RefSeq" id="XP_017988946.1">
    <property type="nucleotide sequence ID" value="XM_018133457.1"/>
</dbReference>
<feature type="compositionally biased region" description="Basic and acidic residues" evidence="1">
    <location>
        <begin position="13"/>
        <end position="23"/>
    </location>
</feature>
<name>A0A0X8HV46_9SACH</name>
<evidence type="ECO:0000313" key="3">
    <source>
        <dbReference type="Proteomes" id="UP000243052"/>
    </source>
</evidence>